<dbReference type="AlphaFoldDB" id="A0A1D8TQ04"/>
<feature type="coiled-coil region" evidence="1">
    <location>
        <begin position="8"/>
        <end position="39"/>
    </location>
</feature>
<evidence type="ECO:0000313" key="3">
    <source>
        <dbReference type="Proteomes" id="UP000177870"/>
    </source>
</evidence>
<evidence type="ECO:0008006" key="4">
    <source>
        <dbReference type="Google" id="ProtNLM"/>
    </source>
</evidence>
<reference evidence="3" key="1">
    <citation type="submission" date="2016-10" db="EMBL/GenBank/DDBJ databases">
        <title>Comparative genomics uncovers the prolific and rare metabolic potential of the cyanobacterial genus Moorea.</title>
        <authorList>
            <person name="Leao T."/>
            <person name="Castelao G."/>
            <person name="Korobeynikov A."/>
            <person name="Monroe E.A."/>
            <person name="Podell S."/>
            <person name="Glukhov E."/>
            <person name="Allen E."/>
            <person name="Gerwick W.H."/>
            <person name="Gerwick L."/>
        </authorList>
    </citation>
    <scope>NUCLEOTIDE SEQUENCE [LARGE SCALE GENOMIC DNA]</scope>
    <source>
        <strain evidence="3">PAL-8-15-08-1</strain>
    </source>
</reference>
<organism evidence="2 3">
    <name type="scientific">Moorena producens PAL-8-15-08-1</name>
    <dbReference type="NCBI Taxonomy" id="1458985"/>
    <lineage>
        <taxon>Bacteria</taxon>
        <taxon>Bacillati</taxon>
        <taxon>Cyanobacteriota</taxon>
        <taxon>Cyanophyceae</taxon>
        <taxon>Coleofasciculales</taxon>
        <taxon>Coleofasciculaceae</taxon>
        <taxon>Moorena</taxon>
    </lineage>
</organism>
<dbReference type="RefSeq" id="WP_070392190.1">
    <property type="nucleotide sequence ID" value="NZ_CP017599.1"/>
</dbReference>
<dbReference type="OrthoDB" id="426827at2"/>
<proteinExistence type="predicted"/>
<name>A0A1D8TQ04_9CYAN</name>
<accession>A0A1D8TQ04</accession>
<dbReference type="EMBL" id="CP017599">
    <property type="protein sequence ID" value="AOW99711.1"/>
    <property type="molecule type" value="Genomic_DNA"/>
</dbReference>
<keyword evidence="1" id="KW-0175">Coiled coil</keyword>
<dbReference type="Proteomes" id="UP000177870">
    <property type="component" value="Chromosome"/>
</dbReference>
<gene>
    <name evidence="2" type="ORF">BJP34_09800</name>
</gene>
<sequence length="99" mass="11214">MTNQIETKQAYQEKVKAQLDKLNAQYEEMKAKAAQAKADASIEYHSQMEELSTKIDAGYAKLQEIQQASDDAWSDLKAGFEKAWNELDSAFQSAFAKFQ</sequence>
<dbReference type="KEGG" id="mpro:BJP34_09800"/>
<protein>
    <recommendedName>
        <fullName evidence="4">Coiled coil domain-containing protein</fullName>
    </recommendedName>
</protein>
<evidence type="ECO:0000313" key="2">
    <source>
        <dbReference type="EMBL" id="AOW99711.1"/>
    </source>
</evidence>
<evidence type="ECO:0000256" key="1">
    <source>
        <dbReference type="SAM" id="Coils"/>
    </source>
</evidence>